<name>A0A1I3LYF3_9PLAN</name>
<evidence type="ECO:0000256" key="2">
    <source>
        <dbReference type="ARBA" id="ARBA00022741"/>
    </source>
</evidence>
<dbReference type="InterPro" id="IPR023660">
    <property type="entry name" value="Arg_Kinase"/>
</dbReference>
<evidence type="ECO:0000259" key="7">
    <source>
        <dbReference type="PROSITE" id="PS51510"/>
    </source>
</evidence>
<protein>
    <recommendedName>
        <fullName evidence="5">Protein-arginine kinase</fullName>
        <ecNumber evidence="5">2.7.14.1</ecNumber>
    </recommendedName>
</protein>
<dbReference type="SUPFAM" id="SSF55931">
    <property type="entry name" value="Glutamine synthetase/guanido kinase"/>
    <property type="match status" value="1"/>
</dbReference>
<dbReference type="GO" id="GO:1990424">
    <property type="term" value="F:protein arginine kinase activity"/>
    <property type="evidence" value="ECO:0007669"/>
    <property type="project" value="UniProtKB-EC"/>
</dbReference>
<dbReference type="NCBIfam" id="NF002194">
    <property type="entry name" value="PRK01059.1-4"/>
    <property type="match status" value="1"/>
</dbReference>
<proteinExistence type="inferred from homology"/>
<accession>A0A1I3LYF3</accession>
<comment type="similarity">
    <text evidence="5 6">Belongs to the ATP:guanido phosphotransferase family.</text>
</comment>
<evidence type="ECO:0000256" key="5">
    <source>
        <dbReference type="HAMAP-Rule" id="MF_00602"/>
    </source>
</evidence>
<organism evidence="8 9">
    <name type="scientific">Planctomicrobium piriforme</name>
    <dbReference type="NCBI Taxonomy" id="1576369"/>
    <lineage>
        <taxon>Bacteria</taxon>
        <taxon>Pseudomonadati</taxon>
        <taxon>Planctomycetota</taxon>
        <taxon>Planctomycetia</taxon>
        <taxon>Planctomycetales</taxon>
        <taxon>Planctomycetaceae</taxon>
        <taxon>Planctomicrobium</taxon>
    </lineage>
</organism>
<reference evidence="9" key="1">
    <citation type="submission" date="2016-10" db="EMBL/GenBank/DDBJ databases">
        <authorList>
            <person name="Varghese N."/>
            <person name="Submissions S."/>
        </authorList>
    </citation>
    <scope>NUCLEOTIDE SEQUENCE [LARGE SCALE GENOMIC DNA]</scope>
    <source>
        <strain evidence="9">DSM 26348</strain>
    </source>
</reference>
<feature type="binding site" evidence="5 6">
    <location>
        <begin position="69"/>
        <end position="73"/>
    </location>
    <ligand>
        <name>ATP</name>
        <dbReference type="ChEBI" id="CHEBI:30616"/>
    </ligand>
</feature>
<dbReference type="GO" id="GO:0046314">
    <property type="term" value="P:phosphocreatine biosynthetic process"/>
    <property type="evidence" value="ECO:0007669"/>
    <property type="project" value="InterPro"/>
</dbReference>
<dbReference type="InterPro" id="IPR000749">
    <property type="entry name" value="ATP-guanido_PTrfase"/>
</dbReference>
<dbReference type="PANTHER" id="PTHR11547:SF38">
    <property type="entry name" value="ARGININE KINASE 1-RELATED"/>
    <property type="match status" value="1"/>
</dbReference>
<sequence>MVGESPALPLPETVCFSENDWSGCDARRHKGFARADLWETRNDVDLDDLIRTSGEWLRGTGPESDIVVSSRIRLARNLAGYPFPPRADEPVRNEINGILREQISRLSVGPPLDYVAVNDLLKVDRQFLVERQLISREHAESQGPRGACIGRQETVSLMINEEDHLRMQVLRSGYALDDCWNEINRIDDELEQQIAFAFSDEFGYLTSCPTNAGTGMRVSVMLHLPALVMTKEIQKVFQAMHKMSLAVRGLYGEGSQAMGDFYQISNQVTLGKSEEQIIQNLKRVIPDVLGYERKARQALVKEDRQRLHDQVSRAMGILSSARQISTEETMELLSSVRMGINLGLVDDIEIATVNELCIQTQPAHLQKIRGEALESSERNAVRASLLRDRLTGKHPNQN</sequence>
<dbReference type="GO" id="GO:0005615">
    <property type="term" value="C:extracellular space"/>
    <property type="evidence" value="ECO:0007669"/>
    <property type="project" value="TreeGrafter"/>
</dbReference>
<feature type="binding site" evidence="5 6">
    <location>
        <position position="166"/>
    </location>
    <ligand>
        <name>ATP</name>
        <dbReference type="ChEBI" id="CHEBI:30616"/>
    </ligand>
</feature>
<evidence type="ECO:0000256" key="3">
    <source>
        <dbReference type="ARBA" id="ARBA00022777"/>
    </source>
</evidence>
<evidence type="ECO:0000313" key="9">
    <source>
        <dbReference type="Proteomes" id="UP000199518"/>
    </source>
</evidence>
<feature type="domain" description="Phosphagen kinase C-terminal" evidence="7">
    <location>
        <begin position="66"/>
        <end position="295"/>
    </location>
</feature>
<dbReference type="EMBL" id="FOQD01000013">
    <property type="protein sequence ID" value="SFI89515.1"/>
    <property type="molecule type" value="Genomic_DNA"/>
</dbReference>
<dbReference type="PANTHER" id="PTHR11547">
    <property type="entry name" value="ARGININE OR CREATINE KINASE"/>
    <property type="match status" value="1"/>
</dbReference>
<dbReference type="Proteomes" id="UP000199518">
    <property type="component" value="Unassembled WGS sequence"/>
</dbReference>
<dbReference type="Pfam" id="PF00217">
    <property type="entry name" value="ATP-gua_Ptrans"/>
    <property type="match status" value="1"/>
</dbReference>
<keyword evidence="2 5" id="KW-0547">Nucleotide-binding</keyword>
<dbReference type="HAMAP" id="MF_00602">
    <property type="entry name" value="Prot_Arg_kinase"/>
    <property type="match status" value="1"/>
</dbReference>
<feature type="binding site" evidence="5 6">
    <location>
        <begin position="248"/>
        <end position="253"/>
    </location>
    <ligand>
        <name>ATP</name>
        <dbReference type="ChEBI" id="CHEBI:30616"/>
    </ligand>
</feature>
<dbReference type="Gene3D" id="3.30.590.10">
    <property type="entry name" value="Glutamine synthetase/guanido kinase, catalytic domain"/>
    <property type="match status" value="1"/>
</dbReference>
<gene>
    <name evidence="5" type="primary">mcsB</name>
    <name evidence="8" type="ORF">SAMN05421753_11397</name>
</gene>
<dbReference type="InterPro" id="IPR022414">
    <property type="entry name" value="ATP-guanido_PTrfase_cat"/>
</dbReference>
<keyword evidence="9" id="KW-1185">Reference proteome</keyword>
<evidence type="ECO:0000313" key="8">
    <source>
        <dbReference type="EMBL" id="SFI89515.1"/>
    </source>
</evidence>
<keyword evidence="4 5" id="KW-0067">ATP-binding</keyword>
<comment type="catalytic activity">
    <reaction evidence="5">
        <text>L-arginyl-[protein] + ATP = N(omega)-phospho-L-arginyl-[protein] + ADP + H(+)</text>
        <dbReference type="Rhea" id="RHEA:43384"/>
        <dbReference type="Rhea" id="RHEA-COMP:10532"/>
        <dbReference type="Rhea" id="RHEA-COMP:10533"/>
        <dbReference type="ChEBI" id="CHEBI:15378"/>
        <dbReference type="ChEBI" id="CHEBI:29965"/>
        <dbReference type="ChEBI" id="CHEBI:30616"/>
        <dbReference type="ChEBI" id="CHEBI:83226"/>
        <dbReference type="ChEBI" id="CHEBI:456216"/>
        <dbReference type="EC" id="2.7.14.1"/>
    </reaction>
</comment>
<comment type="caution">
    <text evidence="5 6">Lacks conserved residue(s) required for the propagation of feature annotation.</text>
</comment>
<dbReference type="GO" id="GO:0004111">
    <property type="term" value="F:creatine kinase activity"/>
    <property type="evidence" value="ECO:0007669"/>
    <property type="project" value="InterPro"/>
</dbReference>
<evidence type="ECO:0000256" key="4">
    <source>
        <dbReference type="ARBA" id="ARBA00022840"/>
    </source>
</evidence>
<evidence type="ECO:0000256" key="1">
    <source>
        <dbReference type="ARBA" id="ARBA00022679"/>
    </source>
</evidence>
<dbReference type="STRING" id="1576369.SAMN05421753_11397"/>
<dbReference type="CDD" id="cd07930">
    <property type="entry name" value="bacterial_phosphagen_kinase"/>
    <property type="match status" value="1"/>
</dbReference>
<keyword evidence="3 5" id="KW-0418">Kinase</keyword>
<dbReference type="AlphaFoldDB" id="A0A1I3LYF3"/>
<dbReference type="EC" id="2.7.14.1" evidence="5"/>
<feature type="binding site" evidence="6">
    <location>
        <begin position="217"/>
        <end position="221"/>
    </location>
    <ligand>
        <name>ATP</name>
        <dbReference type="ChEBI" id="CHEBI:30616"/>
    </ligand>
</feature>
<keyword evidence="1 5" id="KW-0808">Transferase</keyword>
<comment type="function">
    <text evidence="5">Catalyzes the specific phosphorylation of arginine residues in proteins.</text>
</comment>
<dbReference type="InterPro" id="IPR014746">
    <property type="entry name" value="Gln_synth/guanido_kin_cat_dom"/>
</dbReference>
<dbReference type="GO" id="GO:0005524">
    <property type="term" value="F:ATP binding"/>
    <property type="evidence" value="ECO:0007669"/>
    <property type="project" value="UniProtKB-UniRule"/>
</dbReference>
<evidence type="ECO:0000256" key="6">
    <source>
        <dbReference type="PROSITE-ProRule" id="PRU00843"/>
    </source>
</evidence>
<dbReference type="PROSITE" id="PS51510">
    <property type="entry name" value="PHOSPHAGEN_KINASE_C"/>
    <property type="match status" value="1"/>
</dbReference>